<dbReference type="STRING" id="1450537.A0A395I7D6"/>
<dbReference type="AlphaFoldDB" id="A0A395I7D6"/>
<reference evidence="2 3" key="1">
    <citation type="submission" date="2018-02" db="EMBL/GenBank/DDBJ databases">
        <title>The genomes of Aspergillus section Nigri reveals drivers in fungal speciation.</title>
        <authorList>
            <consortium name="DOE Joint Genome Institute"/>
            <person name="Vesth T.C."/>
            <person name="Nybo J."/>
            <person name="Theobald S."/>
            <person name="Brandl J."/>
            <person name="Frisvad J.C."/>
            <person name="Nielsen K.F."/>
            <person name="Lyhne E.K."/>
            <person name="Kogle M.E."/>
            <person name="Kuo A."/>
            <person name="Riley R."/>
            <person name="Clum A."/>
            <person name="Nolan M."/>
            <person name="Lipzen A."/>
            <person name="Salamov A."/>
            <person name="Henrissat B."/>
            <person name="Wiebenga A."/>
            <person name="De vries R.P."/>
            <person name="Grigoriev I.V."/>
            <person name="Mortensen U.H."/>
            <person name="Andersen M.R."/>
            <person name="Baker S.E."/>
        </authorList>
    </citation>
    <scope>NUCLEOTIDE SEQUENCE [LARGE SCALE GENOMIC DNA]</scope>
    <source>
        <strain evidence="2 3">CBS 101889</strain>
    </source>
</reference>
<name>A0A395I7D6_ASPHC</name>
<organism evidence="2 3">
    <name type="scientific">Aspergillus homomorphus (strain CBS 101889)</name>
    <dbReference type="NCBI Taxonomy" id="1450537"/>
    <lineage>
        <taxon>Eukaryota</taxon>
        <taxon>Fungi</taxon>
        <taxon>Dikarya</taxon>
        <taxon>Ascomycota</taxon>
        <taxon>Pezizomycotina</taxon>
        <taxon>Eurotiomycetes</taxon>
        <taxon>Eurotiomycetidae</taxon>
        <taxon>Eurotiales</taxon>
        <taxon>Aspergillaceae</taxon>
        <taxon>Aspergillus</taxon>
        <taxon>Aspergillus subgen. Circumdati</taxon>
    </lineage>
</organism>
<dbReference type="EMBL" id="KZ824270">
    <property type="protein sequence ID" value="RAL16041.1"/>
    <property type="molecule type" value="Genomic_DNA"/>
</dbReference>
<evidence type="ECO:0000313" key="3">
    <source>
        <dbReference type="Proteomes" id="UP000248961"/>
    </source>
</evidence>
<feature type="compositionally biased region" description="Basic residues" evidence="1">
    <location>
        <begin position="102"/>
        <end position="111"/>
    </location>
</feature>
<gene>
    <name evidence="2" type="ORF">BO97DRAFT_459098</name>
</gene>
<proteinExistence type="predicted"/>
<feature type="compositionally biased region" description="Acidic residues" evidence="1">
    <location>
        <begin position="116"/>
        <end position="126"/>
    </location>
</feature>
<dbReference type="OrthoDB" id="5418867at2759"/>
<dbReference type="VEuPathDB" id="FungiDB:BO97DRAFT_459098"/>
<accession>A0A395I7D6</accession>
<dbReference type="RefSeq" id="XP_025555195.1">
    <property type="nucleotide sequence ID" value="XM_025699267.1"/>
</dbReference>
<protein>
    <submittedName>
        <fullName evidence="2">Uncharacterized protein</fullName>
    </submittedName>
</protein>
<evidence type="ECO:0000256" key="1">
    <source>
        <dbReference type="SAM" id="MobiDB-lite"/>
    </source>
</evidence>
<sequence>MPMQWTSEADAKLFVGVLNQCSGQMKLDTKQLAQYMGADCTPCAVEQRMVKLKKQAKGLTITTTPSPAKKKTGIAEDVAAETPTKGKRKAGAEAGGEGGAKKSSKKNKKVKGFPVDGDDDQGDGEEEVVFKLEKGKGGDGVKKEGFLGFKAEA</sequence>
<keyword evidence="3" id="KW-1185">Reference proteome</keyword>
<evidence type="ECO:0000313" key="2">
    <source>
        <dbReference type="EMBL" id="RAL16041.1"/>
    </source>
</evidence>
<feature type="region of interest" description="Disordered" evidence="1">
    <location>
        <begin position="62"/>
        <end position="126"/>
    </location>
</feature>
<dbReference type="Proteomes" id="UP000248961">
    <property type="component" value="Unassembled WGS sequence"/>
</dbReference>
<dbReference type="GeneID" id="37203556"/>